<name>A0ABQ4TQQ6_9HYPH</name>
<feature type="region of interest" description="Disordered" evidence="1">
    <location>
        <begin position="35"/>
        <end position="79"/>
    </location>
</feature>
<keyword evidence="4" id="KW-1185">Reference proteome</keyword>
<keyword evidence="2" id="KW-0732">Signal</keyword>
<gene>
    <name evidence="3" type="ORF">EKPJFOCH_3512</name>
</gene>
<protein>
    <submittedName>
        <fullName evidence="3">Uncharacterized protein</fullName>
    </submittedName>
</protein>
<feature type="signal peptide" evidence="2">
    <location>
        <begin position="1"/>
        <end position="24"/>
    </location>
</feature>
<organism evidence="3 4">
    <name type="scientific">Methylobacterium thuringiense</name>
    <dbReference type="NCBI Taxonomy" id="1003091"/>
    <lineage>
        <taxon>Bacteria</taxon>
        <taxon>Pseudomonadati</taxon>
        <taxon>Pseudomonadota</taxon>
        <taxon>Alphaproteobacteria</taxon>
        <taxon>Hyphomicrobiales</taxon>
        <taxon>Methylobacteriaceae</taxon>
        <taxon>Methylobacterium</taxon>
    </lineage>
</organism>
<sequence length="79" mass="7788">MTRLLTASALALALVGAVPAAALAQSYNAPAGIPAQAAPGTSVEQGAGHGWTAATPGTYDSLTTGSVTQRSHQNGTARR</sequence>
<reference evidence="3" key="1">
    <citation type="journal article" date="2021" name="Front. Microbiol.">
        <title>Comprehensive Comparative Genomics and Phenotyping of Methylobacterium Species.</title>
        <authorList>
            <person name="Alessa O."/>
            <person name="Ogura Y."/>
            <person name="Fujitani Y."/>
            <person name="Takami H."/>
            <person name="Hayashi T."/>
            <person name="Sahin N."/>
            <person name="Tani A."/>
        </authorList>
    </citation>
    <scope>NUCLEOTIDE SEQUENCE</scope>
    <source>
        <strain evidence="3">DSM 23674</strain>
    </source>
</reference>
<dbReference type="Proteomes" id="UP001055101">
    <property type="component" value="Unassembled WGS sequence"/>
</dbReference>
<evidence type="ECO:0000256" key="2">
    <source>
        <dbReference type="SAM" id="SignalP"/>
    </source>
</evidence>
<accession>A0ABQ4TQQ6</accession>
<feature type="compositionally biased region" description="Polar residues" evidence="1">
    <location>
        <begin position="58"/>
        <end position="79"/>
    </location>
</feature>
<evidence type="ECO:0000313" key="4">
    <source>
        <dbReference type="Proteomes" id="UP001055101"/>
    </source>
</evidence>
<evidence type="ECO:0000313" key="3">
    <source>
        <dbReference type="EMBL" id="GJE57002.1"/>
    </source>
</evidence>
<evidence type="ECO:0000256" key="1">
    <source>
        <dbReference type="SAM" id="MobiDB-lite"/>
    </source>
</evidence>
<dbReference type="EMBL" id="BPRA01000016">
    <property type="protein sequence ID" value="GJE57002.1"/>
    <property type="molecule type" value="Genomic_DNA"/>
</dbReference>
<comment type="caution">
    <text evidence="3">The sequence shown here is derived from an EMBL/GenBank/DDBJ whole genome shotgun (WGS) entry which is preliminary data.</text>
</comment>
<dbReference type="RefSeq" id="WP_147816907.1">
    <property type="nucleotide sequence ID" value="NZ_BPRA01000016.1"/>
</dbReference>
<feature type="chain" id="PRO_5046141583" evidence="2">
    <location>
        <begin position="25"/>
        <end position="79"/>
    </location>
</feature>
<reference evidence="3" key="2">
    <citation type="submission" date="2021-08" db="EMBL/GenBank/DDBJ databases">
        <authorList>
            <person name="Tani A."/>
            <person name="Ola A."/>
            <person name="Ogura Y."/>
            <person name="Katsura K."/>
            <person name="Hayashi T."/>
        </authorList>
    </citation>
    <scope>NUCLEOTIDE SEQUENCE</scope>
    <source>
        <strain evidence="3">DSM 23674</strain>
    </source>
</reference>
<proteinExistence type="predicted"/>